<dbReference type="AlphaFoldDB" id="A0A699JXQ6"/>
<sequence>MNPQETEHVITRDEAWVPAAERVKISPTNVRLETTVQQKEETFQVVIDLIKNSTCLKAFIISADLMLKSSGRYLISIQEMKVKNLLRYKMMKTLSPFSLILATKLKFQHYHTIKDDGIVSRLKYVRIGEDYQEYGLSIPETMLNVDIVESESYQRFLLYSTGSIPPKKSRGKGYQGKKTRDTAEENVDVSEEPCFGMSSTEPEEEVAARQVHATHARIVSQKLKGVQTLTPEEQKATDIMKALKESRITSKRQPDVDAEKDDEETESDSEDIYKYKIKVCKDADEEMKDANNVESENKKKEEMTDAAKVDAKKTMSLDYGDQFLDLSHSDNLPGVVKDSPEAESTPLLDVHI</sequence>
<feature type="compositionally biased region" description="Basic and acidic residues" evidence="1">
    <location>
        <begin position="245"/>
        <end position="257"/>
    </location>
</feature>
<feature type="compositionally biased region" description="Basic residues" evidence="1">
    <location>
        <begin position="167"/>
        <end position="177"/>
    </location>
</feature>
<dbReference type="EMBL" id="BKCJ010453363">
    <property type="protein sequence ID" value="GFA60293.1"/>
    <property type="molecule type" value="Genomic_DNA"/>
</dbReference>
<proteinExistence type="predicted"/>
<feature type="region of interest" description="Disordered" evidence="1">
    <location>
        <begin position="328"/>
        <end position="352"/>
    </location>
</feature>
<reference evidence="2" key="1">
    <citation type="journal article" date="2019" name="Sci. Rep.">
        <title>Draft genome of Tanacetum cinerariifolium, the natural source of mosquito coil.</title>
        <authorList>
            <person name="Yamashiro T."/>
            <person name="Shiraishi A."/>
            <person name="Satake H."/>
            <person name="Nakayama K."/>
        </authorList>
    </citation>
    <scope>NUCLEOTIDE SEQUENCE</scope>
</reference>
<evidence type="ECO:0000256" key="1">
    <source>
        <dbReference type="SAM" id="MobiDB-lite"/>
    </source>
</evidence>
<feature type="region of interest" description="Disordered" evidence="1">
    <location>
        <begin position="245"/>
        <end position="271"/>
    </location>
</feature>
<protein>
    <submittedName>
        <fullName evidence="2">Uncharacterized protein</fullName>
    </submittedName>
</protein>
<feature type="compositionally biased region" description="Acidic residues" evidence="1">
    <location>
        <begin position="258"/>
        <end position="270"/>
    </location>
</feature>
<comment type="caution">
    <text evidence="2">The sequence shown here is derived from an EMBL/GenBank/DDBJ whole genome shotgun (WGS) entry which is preliminary data.</text>
</comment>
<feature type="region of interest" description="Disordered" evidence="1">
    <location>
        <begin position="284"/>
        <end position="312"/>
    </location>
</feature>
<organism evidence="2">
    <name type="scientific">Tanacetum cinerariifolium</name>
    <name type="common">Dalmatian daisy</name>
    <name type="synonym">Chrysanthemum cinerariifolium</name>
    <dbReference type="NCBI Taxonomy" id="118510"/>
    <lineage>
        <taxon>Eukaryota</taxon>
        <taxon>Viridiplantae</taxon>
        <taxon>Streptophyta</taxon>
        <taxon>Embryophyta</taxon>
        <taxon>Tracheophyta</taxon>
        <taxon>Spermatophyta</taxon>
        <taxon>Magnoliopsida</taxon>
        <taxon>eudicotyledons</taxon>
        <taxon>Gunneridae</taxon>
        <taxon>Pentapetalae</taxon>
        <taxon>asterids</taxon>
        <taxon>campanulids</taxon>
        <taxon>Asterales</taxon>
        <taxon>Asteraceae</taxon>
        <taxon>Asteroideae</taxon>
        <taxon>Anthemideae</taxon>
        <taxon>Anthemidinae</taxon>
        <taxon>Tanacetum</taxon>
    </lineage>
</organism>
<evidence type="ECO:0000313" key="2">
    <source>
        <dbReference type="EMBL" id="GFA60293.1"/>
    </source>
</evidence>
<accession>A0A699JXQ6</accession>
<feature type="region of interest" description="Disordered" evidence="1">
    <location>
        <begin position="167"/>
        <end position="197"/>
    </location>
</feature>
<gene>
    <name evidence="2" type="ORF">Tci_632265</name>
</gene>
<name>A0A699JXQ6_TANCI</name>